<dbReference type="eggNOG" id="COG0732">
    <property type="taxonomic scope" value="Bacteria"/>
</dbReference>
<dbReference type="SUPFAM" id="SSF116734">
    <property type="entry name" value="DNA methylase specificity domain"/>
    <property type="match status" value="1"/>
</dbReference>
<comment type="caution">
    <text evidence="3">The sequence shown here is derived from an EMBL/GenBank/DDBJ whole genome shotgun (WGS) entry which is preliminary data.</text>
</comment>
<dbReference type="GO" id="GO:0009307">
    <property type="term" value="P:DNA restriction-modification system"/>
    <property type="evidence" value="ECO:0007669"/>
    <property type="project" value="UniProtKB-KW"/>
</dbReference>
<protein>
    <recommendedName>
        <fullName evidence="5">Type I restriction modification DNA specificity domain-containing protein</fullName>
    </recommendedName>
</protein>
<evidence type="ECO:0000313" key="3">
    <source>
        <dbReference type="EMBL" id="EEG92087.1"/>
    </source>
</evidence>
<reference evidence="3 4" key="2">
    <citation type="submission" date="2009-03" db="EMBL/GenBank/DDBJ databases">
        <title>Draft genome sequence of Roseburia inulinivorans (DSM 16841).</title>
        <authorList>
            <person name="Sudarsanam P."/>
            <person name="Ley R."/>
            <person name="Guruge J."/>
            <person name="Turnbaugh P.J."/>
            <person name="Mahowald M."/>
            <person name="Liep D."/>
            <person name="Gordon J."/>
        </authorList>
    </citation>
    <scope>NUCLEOTIDE SEQUENCE [LARGE SCALE GENOMIC DNA]</scope>
    <source>
        <strain evidence="3 4">DSM 16841</strain>
    </source>
</reference>
<feature type="non-terminal residue" evidence="3">
    <location>
        <position position="1"/>
    </location>
</feature>
<evidence type="ECO:0008006" key="5">
    <source>
        <dbReference type="Google" id="ProtNLM"/>
    </source>
</evidence>
<proteinExistence type="predicted"/>
<keyword evidence="2" id="KW-0238">DNA-binding</keyword>
<dbReference type="Gene3D" id="3.90.220.20">
    <property type="entry name" value="DNA methylase specificity domains"/>
    <property type="match status" value="1"/>
</dbReference>
<gene>
    <name evidence="3" type="ORF">ROSEINA2194_04086</name>
</gene>
<dbReference type="AlphaFoldDB" id="C0FZ89"/>
<dbReference type="EMBL" id="ACFY01000164">
    <property type="protein sequence ID" value="EEG92087.1"/>
    <property type="molecule type" value="Genomic_DNA"/>
</dbReference>
<dbReference type="GO" id="GO:0003677">
    <property type="term" value="F:DNA binding"/>
    <property type="evidence" value="ECO:0007669"/>
    <property type="project" value="UniProtKB-KW"/>
</dbReference>
<keyword evidence="1" id="KW-0680">Restriction system</keyword>
<name>C0FZ89_9FIRM</name>
<evidence type="ECO:0000256" key="1">
    <source>
        <dbReference type="ARBA" id="ARBA00022747"/>
    </source>
</evidence>
<reference evidence="3 4" key="1">
    <citation type="submission" date="2009-02" db="EMBL/GenBank/DDBJ databases">
        <authorList>
            <person name="Fulton L."/>
            <person name="Clifton S."/>
            <person name="Fulton B."/>
            <person name="Xu J."/>
            <person name="Minx P."/>
            <person name="Pepin K.H."/>
            <person name="Johnson M."/>
            <person name="Bhonagiri V."/>
            <person name="Nash W.E."/>
            <person name="Mardis E.R."/>
            <person name="Wilson R.K."/>
        </authorList>
    </citation>
    <scope>NUCLEOTIDE SEQUENCE [LARGE SCALE GENOMIC DNA]</scope>
    <source>
        <strain evidence="3 4">DSM 16841</strain>
    </source>
</reference>
<sequence length="223" mass="25482">NDYLEEMAKTIYDYWFVQFDFPNENGKSYKSSGGALLYNEVLKKEIPFGWTIDTLGNLLSKVPNSTKIPAIDFYDKGSIPVIDQSSDFIAGYTDDETSVLYNKTGYIVFGDHTRVVKYICFPFARGADGTQIINSNTRCMPNELFYQVIKSIDLSNYGYARHFKYLKDTIIVIPSANLADIYAEKVGKWYENQVSIMKENNALSQLRDWLLPMLMNGQATIED</sequence>
<evidence type="ECO:0000256" key="2">
    <source>
        <dbReference type="ARBA" id="ARBA00023125"/>
    </source>
</evidence>
<evidence type="ECO:0000313" key="4">
    <source>
        <dbReference type="Proteomes" id="UP000003561"/>
    </source>
</evidence>
<accession>C0FZ89</accession>
<organism evidence="3 4">
    <name type="scientific">Roseburia inulinivorans DSM 16841</name>
    <dbReference type="NCBI Taxonomy" id="622312"/>
    <lineage>
        <taxon>Bacteria</taxon>
        <taxon>Bacillati</taxon>
        <taxon>Bacillota</taxon>
        <taxon>Clostridia</taxon>
        <taxon>Lachnospirales</taxon>
        <taxon>Lachnospiraceae</taxon>
        <taxon>Roseburia</taxon>
    </lineage>
</organism>
<dbReference type="InterPro" id="IPR044946">
    <property type="entry name" value="Restrct_endonuc_typeI_TRD_sf"/>
</dbReference>
<dbReference type="Proteomes" id="UP000003561">
    <property type="component" value="Unassembled WGS sequence"/>
</dbReference>